<keyword evidence="2" id="KW-1185">Reference proteome</keyword>
<dbReference type="Proteomes" id="UP000187209">
    <property type="component" value="Unassembled WGS sequence"/>
</dbReference>
<accession>A0A1R2CAD2</accession>
<evidence type="ECO:0000313" key="1">
    <source>
        <dbReference type="EMBL" id="OMJ85963.1"/>
    </source>
</evidence>
<gene>
    <name evidence="1" type="ORF">SteCoe_12595</name>
</gene>
<sequence>MQTPTPEPMTYMRIYNRKKSPHFPVSTKHIEESIKMKRISQSNSKIKNKSYFFPEITKKTDQLPQKSLHKYFQKMFEAQKNYKSAIKISESIGDIQNKRNLSLSRKGSTDNLSRLNIEVNANGSYMANGLIKKNNRQESPGNQAGGLYFSNKYRLKRYEEIKNKLGKQILSSLSNFSPVHLYK</sequence>
<name>A0A1R2CAD2_9CILI</name>
<reference evidence="1 2" key="1">
    <citation type="submission" date="2016-11" db="EMBL/GenBank/DDBJ databases">
        <title>The macronuclear genome of Stentor coeruleus: a giant cell with tiny introns.</title>
        <authorList>
            <person name="Slabodnick M."/>
            <person name="Ruby J.G."/>
            <person name="Reiff S.B."/>
            <person name="Swart E.C."/>
            <person name="Gosai S."/>
            <person name="Prabakaran S."/>
            <person name="Witkowska E."/>
            <person name="Larue G.E."/>
            <person name="Fisher S."/>
            <person name="Freeman R.M."/>
            <person name="Gunawardena J."/>
            <person name="Chu W."/>
            <person name="Stover N.A."/>
            <person name="Gregory B.D."/>
            <person name="Nowacki M."/>
            <person name="Derisi J."/>
            <person name="Roy S.W."/>
            <person name="Marshall W.F."/>
            <person name="Sood P."/>
        </authorList>
    </citation>
    <scope>NUCLEOTIDE SEQUENCE [LARGE SCALE GENOMIC DNA]</scope>
    <source>
        <strain evidence="1">WM001</strain>
    </source>
</reference>
<organism evidence="1 2">
    <name type="scientific">Stentor coeruleus</name>
    <dbReference type="NCBI Taxonomy" id="5963"/>
    <lineage>
        <taxon>Eukaryota</taxon>
        <taxon>Sar</taxon>
        <taxon>Alveolata</taxon>
        <taxon>Ciliophora</taxon>
        <taxon>Postciliodesmatophora</taxon>
        <taxon>Heterotrichea</taxon>
        <taxon>Heterotrichida</taxon>
        <taxon>Stentoridae</taxon>
        <taxon>Stentor</taxon>
    </lineage>
</organism>
<comment type="caution">
    <text evidence="1">The sequence shown here is derived from an EMBL/GenBank/DDBJ whole genome shotgun (WGS) entry which is preliminary data.</text>
</comment>
<dbReference type="EMBL" id="MPUH01000220">
    <property type="protein sequence ID" value="OMJ85963.1"/>
    <property type="molecule type" value="Genomic_DNA"/>
</dbReference>
<proteinExistence type="predicted"/>
<dbReference type="AlphaFoldDB" id="A0A1R2CAD2"/>
<evidence type="ECO:0000313" key="2">
    <source>
        <dbReference type="Proteomes" id="UP000187209"/>
    </source>
</evidence>
<protein>
    <submittedName>
        <fullName evidence="1">Uncharacterized protein</fullName>
    </submittedName>
</protein>